<dbReference type="AlphaFoldDB" id="A0A979FUE6"/>
<feature type="region of interest" description="Disordered" evidence="2">
    <location>
        <begin position="14"/>
        <end position="49"/>
    </location>
</feature>
<dbReference type="PROSITE" id="PS50031">
    <property type="entry name" value="EH"/>
    <property type="match status" value="1"/>
</dbReference>
<feature type="compositionally biased region" description="Pro residues" evidence="2">
    <location>
        <begin position="397"/>
        <end position="408"/>
    </location>
</feature>
<dbReference type="GO" id="GO:0006897">
    <property type="term" value="P:endocytosis"/>
    <property type="evidence" value="ECO:0007669"/>
    <property type="project" value="TreeGrafter"/>
</dbReference>
<evidence type="ECO:0000256" key="1">
    <source>
        <dbReference type="SAM" id="Coils"/>
    </source>
</evidence>
<feature type="compositionally biased region" description="Low complexity" evidence="2">
    <location>
        <begin position="385"/>
        <end position="396"/>
    </location>
</feature>
<dbReference type="CTD" id="34542"/>
<protein>
    <submittedName>
        <fullName evidence="6">RalBP1-associated Eps domain-containing protein 1 isoform X1</fullName>
    </submittedName>
</protein>
<dbReference type="InterPro" id="IPR000261">
    <property type="entry name" value="EH_dom"/>
</dbReference>
<feature type="compositionally biased region" description="Low complexity" evidence="2">
    <location>
        <begin position="123"/>
        <end position="147"/>
    </location>
</feature>
<feature type="compositionally biased region" description="Basic residues" evidence="2">
    <location>
        <begin position="76"/>
        <end position="87"/>
    </location>
</feature>
<keyword evidence="5" id="KW-1185">Reference proteome</keyword>
<dbReference type="OrthoDB" id="10045710at2759"/>
<dbReference type="GO" id="GO:0005509">
    <property type="term" value="F:calcium ion binding"/>
    <property type="evidence" value="ECO:0007669"/>
    <property type="project" value="InterPro"/>
</dbReference>
<dbReference type="Gene3D" id="1.10.238.10">
    <property type="entry name" value="EF-hand"/>
    <property type="match status" value="1"/>
</dbReference>
<dbReference type="GeneID" id="108664969"/>
<dbReference type="GO" id="GO:0005737">
    <property type="term" value="C:cytoplasm"/>
    <property type="evidence" value="ECO:0007669"/>
    <property type="project" value="TreeGrafter"/>
</dbReference>
<proteinExistence type="predicted"/>
<feature type="compositionally biased region" description="Polar residues" evidence="2">
    <location>
        <begin position="221"/>
        <end position="239"/>
    </location>
</feature>
<feature type="region of interest" description="Disordered" evidence="2">
    <location>
        <begin position="456"/>
        <end position="531"/>
    </location>
</feature>
<dbReference type="Proteomes" id="UP000694843">
    <property type="component" value="Unplaced"/>
</dbReference>
<feature type="compositionally biased region" description="Low complexity" evidence="2">
    <location>
        <begin position="481"/>
        <end position="496"/>
    </location>
</feature>
<feature type="region of interest" description="Disordered" evidence="2">
    <location>
        <begin position="72"/>
        <end position="168"/>
    </location>
</feature>
<evidence type="ECO:0000259" key="4">
    <source>
        <dbReference type="PROSITE" id="PS50222"/>
    </source>
</evidence>
<dbReference type="GO" id="GO:0005886">
    <property type="term" value="C:plasma membrane"/>
    <property type="evidence" value="ECO:0007669"/>
    <property type="project" value="TreeGrafter"/>
</dbReference>
<dbReference type="SUPFAM" id="SSF47473">
    <property type="entry name" value="EF-hand"/>
    <property type="match status" value="1"/>
</dbReference>
<dbReference type="GO" id="GO:0016197">
    <property type="term" value="P:endosomal transport"/>
    <property type="evidence" value="ECO:0007669"/>
    <property type="project" value="TreeGrafter"/>
</dbReference>
<evidence type="ECO:0000256" key="2">
    <source>
        <dbReference type="SAM" id="MobiDB-lite"/>
    </source>
</evidence>
<dbReference type="PROSITE" id="PS50222">
    <property type="entry name" value="EF_HAND_2"/>
    <property type="match status" value="1"/>
</dbReference>
<organism evidence="5 6">
    <name type="scientific">Hyalella azteca</name>
    <name type="common">Amphipod</name>
    <dbReference type="NCBI Taxonomy" id="294128"/>
    <lineage>
        <taxon>Eukaryota</taxon>
        <taxon>Metazoa</taxon>
        <taxon>Ecdysozoa</taxon>
        <taxon>Arthropoda</taxon>
        <taxon>Crustacea</taxon>
        <taxon>Multicrustacea</taxon>
        <taxon>Malacostraca</taxon>
        <taxon>Eumalacostraca</taxon>
        <taxon>Peracarida</taxon>
        <taxon>Amphipoda</taxon>
        <taxon>Senticaudata</taxon>
        <taxon>Talitrida</taxon>
        <taxon>Talitroidea</taxon>
        <taxon>Hyalellidae</taxon>
        <taxon>Hyalella</taxon>
    </lineage>
</organism>
<dbReference type="PANTHER" id="PTHR11216">
    <property type="entry name" value="EH DOMAIN"/>
    <property type="match status" value="1"/>
</dbReference>
<gene>
    <name evidence="6" type="primary">LOC108664969</name>
</gene>
<reference evidence="6" key="1">
    <citation type="submission" date="2025-08" db="UniProtKB">
        <authorList>
            <consortium name="RefSeq"/>
        </authorList>
    </citation>
    <scope>IDENTIFICATION</scope>
    <source>
        <tissue evidence="6">Whole organism</tissue>
    </source>
</reference>
<feature type="region of interest" description="Disordered" evidence="2">
    <location>
        <begin position="214"/>
        <end position="239"/>
    </location>
</feature>
<dbReference type="InterPro" id="IPR002048">
    <property type="entry name" value="EF_hand_dom"/>
</dbReference>
<feature type="region of interest" description="Disordered" evidence="2">
    <location>
        <begin position="183"/>
        <end position="202"/>
    </location>
</feature>
<feature type="domain" description="EF-hand" evidence="4">
    <location>
        <begin position="300"/>
        <end position="335"/>
    </location>
</feature>
<dbReference type="Pfam" id="PF12763">
    <property type="entry name" value="EH"/>
    <property type="match status" value="1"/>
</dbReference>
<feature type="compositionally biased region" description="Polar residues" evidence="2">
    <location>
        <begin position="18"/>
        <end position="30"/>
    </location>
</feature>
<dbReference type="PANTHER" id="PTHR11216:SF174">
    <property type="entry name" value="GH06923P"/>
    <property type="match status" value="1"/>
</dbReference>
<accession>A0A979FUE6</accession>
<dbReference type="SMART" id="SM00027">
    <property type="entry name" value="EH"/>
    <property type="match status" value="1"/>
</dbReference>
<sequence>MEDPGVGVVHTYERHAQQHTMHVQPRQQPRSPDLIQLSDSDSNLPIAPPHNCGYTRITAQEFEAEDFHTNELNKNHTSHSPKVHSRKSSVNVPASLRDEDSEELEDFEPKSRQHQHSLRQTATSGSSDPGLSSPGSVSSPGSDSVTPTNLLPLQDGTELPAPHHRSSHWQRLVNDEHCHLLGTEEDSSDRHSSNEEDRDDEEQLLHNVQEVCEDEPVASPAVSSATLRPDSGSTVGPDSSCSSVAHGIALNNSAANAEGIWRISDEQRCYYTQQFQRLQPDLTKVVQGQQAKLFFEKSKLATDQLTRIWHLSDVTQDGALSLPEFLVAMHLVVARRNNVPLPTALPQPLLALLLPSLQPVTQHLHSGAQHQQHPKENAIGQRRGSSSSSRSSVVSSIPPPSTAAPSLPPSAGELSDKEVISPSRVKEWTKFVDSPTSNVSSPGLKPVNFDFQRSAVEEDPQILHPKAKRITPEPGRSEGDSAASSAGTSATATSATYLDPSHFGPTSLPMGAAKKEPPPPPPRPARTHARSSSLDLNKFLCAEHRSAALPLGAPPAVPPRCSPGHVTPGKKLVYQRSAGEACAVDATCSGMQHLQSSRLLPSLQHLDGMTVSVGAESAEPRLPCHQPLQSCVSDAQLIPRASAFEVYRKPSADAITIADQAGASVLRNTEAVEDAHTAASTIAPTAATIAAPAVTPVAAATVAPTAAHTSGCLLLRAASAGTKDKKDVYASIKTTRDRNTVLARLNNELNQELAEVIEERIALEMQLEQMKLFSN</sequence>
<evidence type="ECO:0000259" key="3">
    <source>
        <dbReference type="PROSITE" id="PS50031"/>
    </source>
</evidence>
<evidence type="ECO:0000313" key="5">
    <source>
        <dbReference type="Proteomes" id="UP000694843"/>
    </source>
</evidence>
<dbReference type="RefSeq" id="XP_047739725.1">
    <property type="nucleotide sequence ID" value="XM_047883769.1"/>
</dbReference>
<name>A0A979FUE6_HYAAZ</name>
<evidence type="ECO:0000313" key="6">
    <source>
        <dbReference type="RefSeq" id="XP_047739725.1"/>
    </source>
</evidence>
<dbReference type="CDD" id="cd00052">
    <property type="entry name" value="EH"/>
    <property type="match status" value="1"/>
</dbReference>
<feature type="coiled-coil region" evidence="1">
    <location>
        <begin position="739"/>
        <end position="766"/>
    </location>
</feature>
<dbReference type="InterPro" id="IPR011992">
    <property type="entry name" value="EF-hand-dom_pair"/>
</dbReference>
<feature type="region of interest" description="Disordered" evidence="2">
    <location>
        <begin position="362"/>
        <end position="418"/>
    </location>
</feature>
<keyword evidence="1" id="KW-0175">Coiled coil</keyword>
<feature type="domain" description="EH" evidence="3">
    <location>
        <begin position="267"/>
        <end position="350"/>
    </location>
</feature>